<evidence type="ECO:0000313" key="7">
    <source>
        <dbReference type="RefSeq" id="XP_008453383.2"/>
    </source>
</evidence>
<dbReference type="eggNOG" id="KOG1339">
    <property type="taxonomic scope" value="Eukaryota"/>
</dbReference>
<dbReference type="PROSITE" id="PS00141">
    <property type="entry name" value="ASP_PROTEASE"/>
    <property type="match status" value="1"/>
</dbReference>
<dbReference type="Gramene" id="MELO3C017296.2.1">
    <property type="protein sequence ID" value="MELO3C017296.2.1"/>
    <property type="gene ID" value="MELO3C017296.2"/>
</dbReference>
<gene>
    <name evidence="7" type="primary">LOC103494116</name>
</gene>
<dbReference type="PANTHER" id="PTHR47967">
    <property type="entry name" value="OS07G0603500 PROTEIN-RELATED"/>
    <property type="match status" value="1"/>
</dbReference>
<dbReference type="InterPro" id="IPR032799">
    <property type="entry name" value="TAXi_C"/>
</dbReference>
<organism evidence="6 7">
    <name type="scientific">Cucumis melo</name>
    <name type="common">Muskmelon</name>
    <dbReference type="NCBI Taxonomy" id="3656"/>
    <lineage>
        <taxon>Eukaryota</taxon>
        <taxon>Viridiplantae</taxon>
        <taxon>Streptophyta</taxon>
        <taxon>Embryophyta</taxon>
        <taxon>Tracheophyta</taxon>
        <taxon>Spermatophyta</taxon>
        <taxon>Magnoliopsida</taxon>
        <taxon>eudicotyledons</taxon>
        <taxon>Gunneridae</taxon>
        <taxon>Pentapetalae</taxon>
        <taxon>rosids</taxon>
        <taxon>fabids</taxon>
        <taxon>Cucurbitales</taxon>
        <taxon>Cucurbitaceae</taxon>
        <taxon>Benincaseae</taxon>
        <taxon>Cucumis</taxon>
    </lineage>
</organism>
<dbReference type="InterPro" id="IPR051708">
    <property type="entry name" value="Plant_Aspart_Prot_A1"/>
</dbReference>
<accession>A0A1S3BW42</accession>
<evidence type="ECO:0000256" key="4">
    <source>
        <dbReference type="SAM" id="Phobius"/>
    </source>
</evidence>
<dbReference type="PANTHER" id="PTHR47967:SF60">
    <property type="entry name" value="PROTEIN ASPARTIC PROTEASE IN GUARD CELL 1-LIKE"/>
    <property type="match status" value="1"/>
</dbReference>
<keyword evidence="2 7" id="KW-0645">Protease</keyword>
<dbReference type="GO" id="GO:0006508">
    <property type="term" value="P:proteolysis"/>
    <property type="evidence" value="ECO:0007669"/>
    <property type="project" value="UniProtKB-KW"/>
</dbReference>
<evidence type="ECO:0000256" key="1">
    <source>
        <dbReference type="ARBA" id="ARBA00007447"/>
    </source>
</evidence>
<name>A0A1S3BW42_CUCME</name>
<dbReference type="GO" id="GO:0004190">
    <property type="term" value="F:aspartic-type endopeptidase activity"/>
    <property type="evidence" value="ECO:0007669"/>
    <property type="project" value="UniProtKB-KW"/>
</dbReference>
<comment type="similarity">
    <text evidence="1">Belongs to the peptidase A1 family.</text>
</comment>
<dbReference type="InterPro" id="IPR033121">
    <property type="entry name" value="PEPTIDASE_A1"/>
</dbReference>
<keyword evidence="4" id="KW-1133">Transmembrane helix</keyword>
<dbReference type="KEGG" id="cmo:103494116"/>
<evidence type="ECO:0000256" key="3">
    <source>
        <dbReference type="ARBA" id="ARBA00022801"/>
    </source>
</evidence>
<dbReference type="InParanoid" id="A0A1S3BW42"/>
<keyword evidence="4" id="KW-0812">Transmembrane</keyword>
<keyword evidence="3" id="KW-0378">Hydrolase</keyword>
<feature type="transmembrane region" description="Helical" evidence="4">
    <location>
        <begin position="107"/>
        <end position="126"/>
    </location>
</feature>
<dbReference type="AlphaFoldDB" id="A0A1S3BW42"/>
<dbReference type="Pfam" id="PF14543">
    <property type="entry name" value="TAXi_N"/>
    <property type="match status" value="1"/>
</dbReference>
<keyword evidence="4" id="KW-0472">Membrane</keyword>
<dbReference type="GeneID" id="103494116"/>
<reference evidence="7" key="2">
    <citation type="submission" date="2025-08" db="UniProtKB">
        <authorList>
            <consortium name="RefSeq"/>
        </authorList>
    </citation>
    <scope>IDENTIFICATION</scope>
    <source>
        <tissue evidence="7">Stem</tissue>
    </source>
</reference>
<reference evidence="6" key="1">
    <citation type="submission" date="2025-05" db="UniProtKB">
        <authorList>
            <consortium name="RefSeq"/>
        </authorList>
    </citation>
    <scope>NUCLEOTIDE SEQUENCE [LARGE SCALE GENOMIC DNA]</scope>
</reference>
<evidence type="ECO:0000256" key="2">
    <source>
        <dbReference type="ARBA" id="ARBA00022670"/>
    </source>
</evidence>
<evidence type="ECO:0000259" key="5">
    <source>
        <dbReference type="PROSITE" id="PS51767"/>
    </source>
</evidence>
<dbReference type="SUPFAM" id="SSF50630">
    <property type="entry name" value="Acid proteases"/>
    <property type="match status" value="1"/>
</dbReference>
<dbReference type="Gene3D" id="2.40.70.10">
    <property type="entry name" value="Acid Proteases"/>
    <property type="match status" value="2"/>
</dbReference>
<dbReference type="Pfam" id="PF14541">
    <property type="entry name" value="TAXi_C"/>
    <property type="match status" value="1"/>
</dbReference>
<dbReference type="RefSeq" id="XP_008453383.2">
    <property type="nucleotide sequence ID" value="XM_008455161.3"/>
</dbReference>
<dbReference type="InterPro" id="IPR032861">
    <property type="entry name" value="TAXi_N"/>
</dbReference>
<keyword evidence="6" id="KW-1185">Reference proteome</keyword>
<protein>
    <submittedName>
        <fullName evidence="7">Protein ASPARTIC PROTEASE IN GUARD CELL 1</fullName>
    </submittedName>
</protein>
<evidence type="ECO:0000313" key="6">
    <source>
        <dbReference type="Proteomes" id="UP001652600"/>
    </source>
</evidence>
<proteinExistence type="inferred from homology"/>
<dbReference type="InterPro" id="IPR001969">
    <property type="entry name" value="Aspartic_peptidase_AS"/>
</dbReference>
<dbReference type="InterPro" id="IPR021109">
    <property type="entry name" value="Peptidase_aspartic_dom_sf"/>
</dbReference>
<dbReference type="PROSITE" id="PS51767">
    <property type="entry name" value="PEPTIDASE_A1"/>
    <property type="match status" value="1"/>
</dbReference>
<feature type="domain" description="Peptidase A1" evidence="5">
    <location>
        <begin position="250"/>
        <end position="585"/>
    </location>
</feature>
<sequence length="589" mass="63558">MESEMIALAIASEEASWLRNLLSEIPTWEIPTPAILIHCDSTAAILQKFRIVTITVRDNSWFPCKIIHPAIALLPFSYQFAESERVVYLKTEVQQQNMNITKMNTSLSYALLFLTIFTFLQFPSILSRKLTAQSPYSTTTFDVSASINQALNALSIKPKPFQTHSYHSNSPLSLSLHPRLTVHNPSYKDYGTLVRARLARHATRVQSLNRKLELSLNGAKQFGKRINGSASTNSLTAPVTSGASHGDGEYFARIGVGQPVQSFFLVPDTGSDVTWLQCKPCANENACFKQLDPIFDPKSSSSYSSLSCNSEQCQLLDEAGCSSNSCIYEVEYGDGSFTIGELATETLSFGNSNSIPNLPIGCGHDNEGLFDAAAGLIGLGGGAISLSSQLQASSFSYCLVDLDSDSSSTLDFNADQPSDSLTSPLVKNNRFPSFRYVKVIGMSVGGKRLPISSSRFEIDESGSGGIIVDSGTTITQLPSDVYDVLRDAFVGLTTNLPTAPGVSPFDTCYDLSSQSSVEVPIIAFILPGGKSLKLPAKNCLIQVDSAGTFCLAFLPGTFPLSIIGNVQQQGIRVSYDLDNSIVGFATNKC</sequence>
<dbReference type="Proteomes" id="UP001652600">
    <property type="component" value="Chromosome 2"/>
</dbReference>